<feature type="region of interest" description="Disordered" evidence="3">
    <location>
        <begin position="838"/>
        <end position="862"/>
    </location>
</feature>
<dbReference type="InterPro" id="IPR014768">
    <property type="entry name" value="GBD/FH3_dom"/>
</dbReference>
<name>A0A642VC98_9ASCO</name>
<feature type="compositionally biased region" description="Low complexity" evidence="3">
    <location>
        <begin position="140"/>
        <end position="149"/>
    </location>
</feature>
<dbReference type="GO" id="GO:0032153">
    <property type="term" value="C:cell division site"/>
    <property type="evidence" value="ECO:0007669"/>
    <property type="project" value="TreeGrafter"/>
</dbReference>
<dbReference type="InterPro" id="IPR011989">
    <property type="entry name" value="ARM-like"/>
</dbReference>
<keyword evidence="6" id="KW-1185">Reference proteome</keyword>
<protein>
    <recommendedName>
        <fullName evidence="4">GBD/FH3 domain-containing protein</fullName>
    </recommendedName>
</protein>
<dbReference type="GO" id="GO:0051017">
    <property type="term" value="P:actin filament bundle assembly"/>
    <property type="evidence" value="ECO:0007669"/>
    <property type="project" value="TreeGrafter"/>
</dbReference>
<dbReference type="Pfam" id="PF06367">
    <property type="entry name" value="Drf_FH3"/>
    <property type="match status" value="1"/>
</dbReference>
<accession>A0A642VC98</accession>
<feature type="non-terminal residue" evidence="5">
    <location>
        <position position="1"/>
    </location>
</feature>
<feature type="compositionally biased region" description="Pro residues" evidence="3">
    <location>
        <begin position="978"/>
        <end position="990"/>
    </location>
</feature>
<dbReference type="GO" id="GO:0003779">
    <property type="term" value="F:actin binding"/>
    <property type="evidence" value="ECO:0007669"/>
    <property type="project" value="InterPro"/>
</dbReference>
<evidence type="ECO:0000256" key="2">
    <source>
        <dbReference type="SAM" id="Coils"/>
    </source>
</evidence>
<evidence type="ECO:0000259" key="4">
    <source>
        <dbReference type="PROSITE" id="PS51232"/>
    </source>
</evidence>
<feature type="compositionally biased region" description="Polar residues" evidence="3">
    <location>
        <begin position="85"/>
        <end position="95"/>
    </location>
</feature>
<dbReference type="InterPro" id="IPR010472">
    <property type="entry name" value="FH3_dom"/>
</dbReference>
<dbReference type="VEuPathDB" id="FungiDB:TRICI_002007"/>
<feature type="compositionally biased region" description="Low complexity" evidence="3">
    <location>
        <begin position="40"/>
        <end position="52"/>
    </location>
</feature>
<dbReference type="PROSITE" id="PS51232">
    <property type="entry name" value="GBD_FH3"/>
    <property type="match status" value="1"/>
</dbReference>
<dbReference type="SMART" id="SM01139">
    <property type="entry name" value="Drf_FH3"/>
    <property type="match status" value="1"/>
</dbReference>
<feature type="domain" description="GBD/FH3" evidence="4">
    <location>
        <begin position="204"/>
        <end position="601"/>
    </location>
</feature>
<reference evidence="5" key="1">
    <citation type="journal article" date="2019" name="G3 (Bethesda)">
        <title>Genome Assemblies of Two Rare Opportunistic Yeast Pathogens: Diutina rugosa (syn. Candida rugosa) and Trichomonascus ciferrii (syn. Candida ciferrii).</title>
        <authorList>
            <person name="Mixao V."/>
            <person name="Saus E."/>
            <person name="Hansen A.P."/>
            <person name="Lass-Florl C."/>
            <person name="Gabaldon T."/>
        </authorList>
    </citation>
    <scope>NUCLEOTIDE SEQUENCE</scope>
    <source>
        <strain evidence="5">CBS 4856</strain>
    </source>
</reference>
<feature type="compositionally biased region" description="Basic and acidic residues" evidence="3">
    <location>
        <begin position="937"/>
        <end position="958"/>
    </location>
</feature>
<feature type="compositionally biased region" description="Polar residues" evidence="3">
    <location>
        <begin position="850"/>
        <end position="860"/>
    </location>
</feature>
<feature type="region of interest" description="Disordered" evidence="3">
    <location>
        <begin position="24"/>
        <end position="176"/>
    </location>
</feature>
<dbReference type="SUPFAM" id="SSF48371">
    <property type="entry name" value="ARM repeat"/>
    <property type="match status" value="1"/>
</dbReference>
<feature type="compositionally biased region" description="Low complexity" evidence="3">
    <location>
        <begin position="163"/>
        <end position="174"/>
    </location>
</feature>
<dbReference type="GO" id="GO:0015629">
    <property type="term" value="C:actin cytoskeleton"/>
    <property type="evidence" value="ECO:0007669"/>
    <property type="project" value="UniProtKB-ARBA"/>
</dbReference>
<dbReference type="GO" id="GO:0005935">
    <property type="term" value="C:cellular bud neck"/>
    <property type="evidence" value="ECO:0007669"/>
    <property type="project" value="TreeGrafter"/>
</dbReference>
<dbReference type="OrthoDB" id="1104827at2759"/>
<gene>
    <name evidence="5" type="ORF">TRICI_002007</name>
</gene>
<dbReference type="GO" id="GO:1903475">
    <property type="term" value="P:mitotic actomyosin contractile ring assembly"/>
    <property type="evidence" value="ECO:0007669"/>
    <property type="project" value="TreeGrafter"/>
</dbReference>
<dbReference type="InterPro" id="IPR010473">
    <property type="entry name" value="GTPase-bd"/>
</dbReference>
<dbReference type="GO" id="GO:0051016">
    <property type="term" value="P:barbed-end actin filament capping"/>
    <property type="evidence" value="ECO:0007669"/>
    <property type="project" value="TreeGrafter"/>
</dbReference>
<comment type="similarity">
    <text evidence="1">Belongs to the formin homology family. BNI1 subfamily.</text>
</comment>
<sequence length="1031" mass="114098">MVGRNVGVEIQLEMMALAQELVAGESGSGGGTPTSGGGLEPTTSTSSIASSSVPYEAISSKSKTPIPVNYLPANGHNHDMKRSDSNSSFQPQTLISGPIPPLPPRKHSGTSQKSTPMASRDSSVSSFQKPDTHSRFDPKSSVYSNSSDSPSHRRSRSIENAGDSNPSSRHSSYSYDDDTLSVASHKASKSTINAMVQANDFNLERPESDAVVEAMFLELMNKRDFKSLPEAAKKQMLAYPISKKWMLIHQDALTEFQNEKKRAQHTKTDENTPEWYVRKLMDNSISTKQLGNLWVSLRTEPVSWVQQFIEAQGQVALSTVLSHINHRNSWNEDVLDREYDLVKCLKALLNLKDGADHAVQTTKCVPALVRSLISPRLSSRKLVTDVLTFLAHWQEPIGHQQVLSALDTMKGHIGDLGRFESWMRMVEQTLDGRGKMGSMVGASEEYRTGGVGMESLLMEYALSTLFLVNVIVQGSPELKVRVHLRSQLKASGLPRIAAKMQQFKYEHINEQIRKYDEAAALDYEDLLNIEREEDIRSMDDPNEIVSEIWSRVKGTSAEGFFLSAMQHFLLVREDPSDEGARMFQLVDALLSHVVMDRISPDMDLANIMNFSVQTLLDRLQTDDQARRALIESKEAYKAVQEANAEREHMRQMVNLGADGMVGRLQKQLDEANEMLNLQRRINENLQGELDDLKQSHVTELQNRELEIRELYLMLKESKERAAQGGEPESQNGIINRERLTSKLEAQLARKKTEYKLEGRAMEVEPSPRLRELRDKMESLQMQARELEVFDFQDEEKAQNELGSSLPESARADLYEQRLLRMKRLKQLQEESGDVARNFSIDEQQSHKHGSATNSVGSKGSLSPDLSVLNEAVPEKAKLVDVGKRNAALDNKTGVNQVTAGPTAEDKAKAAPFLADITRKVAKVDSLDEKLEEEPEKEADAVKTEERADETKAREKASSDDSAPVAPSTGDSKPASFDGPPPPSPPPPPSGPQEFTGAPPPPPPPPPPGGFNGAPPPPPPPPPPAGFNGAPP</sequence>
<evidence type="ECO:0000256" key="3">
    <source>
        <dbReference type="SAM" id="MobiDB-lite"/>
    </source>
</evidence>
<proteinExistence type="inferred from homology"/>
<feature type="region of interest" description="Disordered" evidence="3">
    <location>
        <begin position="924"/>
        <end position="1031"/>
    </location>
</feature>
<feature type="compositionally biased region" description="Polar residues" evidence="3">
    <location>
        <begin position="109"/>
        <end position="129"/>
    </location>
</feature>
<dbReference type="Gene3D" id="1.10.238.150">
    <property type="entry name" value="Formin, FH3 diaphanous domain"/>
    <property type="match status" value="1"/>
</dbReference>
<evidence type="ECO:0000313" key="6">
    <source>
        <dbReference type="Proteomes" id="UP000761534"/>
    </source>
</evidence>
<dbReference type="Gene3D" id="1.25.10.10">
    <property type="entry name" value="Leucine-rich Repeat Variant"/>
    <property type="match status" value="1"/>
</dbReference>
<feature type="coiled-coil region" evidence="2">
    <location>
        <begin position="661"/>
        <end position="720"/>
    </location>
</feature>
<dbReference type="SMART" id="SM01140">
    <property type="entry name" value="Drf_GBD"/>
    <property type="match status" value="1"/>
</dbReference>
<feature type="compositionally biased region" description="Pro residues" evidence="3">
    <location>
        <begin position="997"/>
        <end position="1031"/>
    </location>
</feature>
<dbReference type="Proteomes" id="UP000761534">
    <property type="component" value="Unassembled WGS sequence"/>
</dbReference>
<dbReference type="PANTHER" id="PTHR47102:SF2">
    <property type="entry name" value="PROTEIN BNI1"/>
    <property type="match status" value="1"/>
</dbReference>
<dbReference type="GO" id="GO:0031267">
    <property type="term" value="F:small GTPase binding"/>
    <property type="evidence" value="ECO:0007669"/>
    <property type="project" value="InterPro"/>
</dbReference>
<dbReference type="GO" id="GO:0043332">
    <property type="term" value="C:mating projection tip"/>
    <property type="evidence" value="ECO:0007669"/>
    <property type="project" value="TreeGrafter"/>
</dbReference>
<dbReference type="GO" id="GO:0005938">
    <property type="term" value="C:cell cortex"/>
    <property type="evidence" value="ECO:0007669"/>
    <property type="project" value="UniProtKB-ARBA"/>
</dbReference>
<organism evidence="5 6">
    <name type="scientific">Trichomonascus ciferrii</name>
    <dbReference type="NCBI Taxonomy" id="44093"/>
    <lineage>
        <taxon>Eukaryota</taxon>
        <taxon>Fungi</taxon>
        <taxon>Dikarya</taxon>
        <taxon>Ascomycota</taxon>
        <taxon>Saccharomycotina</taxon>
        <taxon>Dipodascomycetes</taxon>
        <taxon>Dipodascales</taxon>
        <taxon>Trichomonascaceae</taxon>
        <taxon>Trichomonascus</taxon>
        <taxon>Trichomonascus ciferrii complex</taxon>
    </lineage>
</organism>
<dbReference type="PANTHER" id="PTHR47102">
    <property type="entry name" value="PROTEIN BNI1"/>
    <property type="match status" value="1"/>
</dbReference>
<keyword evidence="2" id="KW-0175">Coiled coil</keyword>
<dbReference type="InterPro" id="IPR016024">
    <property type="entry name" value="ARM-type_fold"/>
</dbReference>
<evidence type="ECO:0000313" key="5">
    <source>
        <dbReference type="EMBL" id="KAA8915834.1"/>
    </source>
</evidence>
<dbReference type="EMBL" id="SWFS01000137">
    <property type="protein sequence ID" value="KAA8915834.1"/>
    <property type="molecule type" value="Genomic_DNA"/>
</dbReference>
<dbReference type="InterPro" id="IPR051661">
    <property type="entry name" value="Actin_filament_regulator"/>
</dbReference>
<comment type="caution">
    <text evidence="5">The sequence shown here is derived from an EMBL/GenBank/DDBJ whole genome shotgun (WGS) entry which is preliminary data.</text>
</comment>
<dbReference type="FunFam" id="1.25.10.10:FF:000898">
    <property type="entry name" value="Formin BNI1"/>
    <property type="match status" value="1"/>
</dbReference>
<dbReference type="Pfam" id="PF06371">
    <property type="entry name" value="Drf_GBD"/>
    <property type="match status" value="1"/>
</dbReference>
<evidence type="ECO:0000256" key="1">
    <source>
        <dbReference type="ARBA" id="ARBA00037935"/>
    </source>
</evidence>
<feature type="compositionally biased region" description="Gly residues" evidence="3">
    <location>
        <begin position="26"/>
        <end position="39"/>
    </location>
</feature>
<dbReference type="AlphaFoldDB" id="A0A642VC98"/>